<dbReference type="InterPro" id="IPR005358">
    <property type="entry name" value="Puta_zinc/iron-chelating_dom"/>
</dbReference>
<protein>
    <submittedName>
        <fullName evidence="1">YkgJ family cysteine cluster protein</fullName>
    </submittedName>
</protein>
<dbReference type="RefSeq" id="WP_308985423.1">
    <property type="nucleotide sequence ID" value="NZ_JARXIC010000016.1"/>
</dbReference>
<evidence type="ECO:0000313" key="1">
    <source>
        <dbReference type="EMBL" id="MDQ8194963.1"/>
    </source>
</evidence>
<comment type="caution">
    <text evidence="1">The sequence shown here is derived from an EMBL/GenBank/DDBJ whole genome shotgun (WGS) entry which is preliminary data.</text>
</comment>
<proteinExistence type="predicted"/>
<accession>A0ABU1AMX8</accession>
<gene>
    <name evidence="1" type="ORF">QEH59_11035</name>
</gene>
<sequence>MDTLMPRLEYDCENCGACCRCFPIFASETDAEREPAIRRETRQLESHLATQDKAYQMHPLPFLESCAFLKEDQLCRIYATRPAVCRRFEAGSAQCIEARERMGIGRQDGS</sequence>
<name>A0ABU1AMX8_9BACT</name>
<dbReference type="Pfam" id="PF03692">
    <property type="entry name" value="CxxCxxCC"/>
    <property type="match status" value="1"/>
</dbReference>
<evidence type="ECO:0000313" key="2">
    <source>
        <dbReference type="Proteomes" id="UP001243717"/>
    </source>
</evidence>
<organism evidence="1 2">
    <name type="scientific">Thalassobacterium sedimentorum</name>
    <dbReference type="NCBI Taxonomy" id="3041258"/>
    <lineage>
        <taxon>Bacteria</taxon>
        <taxon>Pseudomonadati</taxon>
        <taxon>Verrucomicrobiota</taxon>
        <taxon>Opitutia</taxon>
        <taxon>Puniceicoccales</taxon>
        <taxon>Coraliomargaritaceae</taxon>
        <taxon>Thalassobacterium</taxon>
    </lineage>
</organism>
<dbReference type="Proteomes" id="UP001243717">
    <property type="component" value="Unassembled WGS sequence"/>
</dbReference>
<reference evidence="1 2" key="1">
    <citation type="submission" date="2023-04" db="EMBL/GenBank/DDBJ databases">
        <title>A novel bacteria isolated from coastal sediment.</title>
        <authorList>
            <person name="Liu X.-J."/>
            <person name="Du Z.-J."/>
        </authorList>
    </citation>
    <scope>NUCLEOTIDE SEQUENCE [LARGE SCALE GENOMIC DNA]</scope>
    <source>
        <strain evidence="1 2">SDUM461004</strain>
    </source>
</reference>
<keyword evidence="2" id="KW-1185">Reference proteome</keyword>
<dbReference type="EMBL" id="JARXIC010000016">
    <property type="protein sequence ID" value="MDQ8194963.1"/>
    <property type="molecule type" value="Genomic_DNA"/>
</dbReference>